<dbReference type="PANTHER" id="PTHR43155:SF2">
    <property type="entry name" value="CYCLIC DI-GMP PHOSPHODIESTERASE PA4108"/>
    <property type="match status" value="1"/>
</dbReference>
<proteinExistence type="predicted"/>
<feature type="region of interest" description="Disordered" evidence="1">
    <location>
        <begin position="1"/>
        <end position="22"/>
    </location>
</feature>
<dbReference type="Proteomes" id="UP000675880">
    <property type="component" value="Unassembled WGS sequence"/>
</dbReference>
<accession>A0ABM8QZP5</accession>
<dbReference type="Pfam" id="PF11871">
    <property type="entry name" value="DUF3391"/>
    <property type="match status" value="1"/>
</dbReference>
<gene>
    <name evidence="3" type="ORF">NSPZN2_100067</name>
</gene>
<dbReference type="SUPFAM" id="SSF109604">
    <property type="entry name" value="HD-domain/PDEase-like"/>
    <property type="match status" value="1"/>
</dbReference>
<dbReference type="PANTHER" id="PTHR43155">
    <property type="entry name" value="CYCLIC DI-GMP PHOSPHODIESTERASE PA4108-RELATED"/>
    <property type="match status" value="1"/>
</dbReference>
<sequence>MHEKVMPLAKTSNDPTKVDTSDSMKLSPEYLRVGMYVDLNCSWFRHPFPRRSFKLTSQSQIDTIKGLGLGTVLVYPRESDPDTEGEGVPIEATAEHQSAPESPAQGHQEEATTEPVSPPDEREKPTQGDYHQSAQMASEAYREMLGTSSKMMKELSNGSAEGIRCAESMIGGLNILLSNTEAAGTVASAFDPEDVENASVIRAMNVATLSMLVAQQFDIDQEALQMIGMAGLLLDIGEHRIPRHILQTRARRSEVENVKYQLHPYLGVEMLRKFPHIPEEVLDVIRSHHERLDGSGYPEKLKGDQLSLPTRIVSAVDHYDSLVNSLYPEEALSPAEALSTMYKYQKQMFAADVLVAMIQTLGVYPPGTVLSLSDGRFAQVLNINFKYRLKPLVLLYDEDGPTGEPVTADLQSQPELTILRGMTRGELPSKVVEYFQLKRWTGYFIQSSIRAA</sequence>
<organism evidence="3 4">
    <name type="scientific">Nitrospira defluvii</name>
    <dbReference type="NCBI Taxonomy" id="330214"/>
    <lineage>
        <taxon>Bacteria</taxon>
        <taxon>Pseudomonadati</taxon>
        <taxon>Nitrospirota</taxon>
        <taxon>Nitrospiria</taxon>
        <taxon>Nitrospirales</taxon>
        <taxon>Nitrospiraceae</taxon>
        <taxon>Nitrospira</taxon>
    </lineage>
</organism>
<comment type="caution">
    <text evidence="3">The sequence shown here is derived from an EMBL/GenBank/DDBJ whole genome shotgun (WGS) entry which is preliminary data.</text>
</comment>
<dbReference type="CDD" id="cd00077">
    <property type="entry name" value="HDc"/>
    <property type="match status" value="1"/>
</dbReference>
<keyword evidence="4" id="KW-1185">Reference proteome</keyword>
<dbReference type="Gene3D" id="1.10.3210.10">
    <property type="entry name" value="Hypothetical protein af1432"/>
    <property type="match status" value="1"/>
</dbReference>
<evidence type="ECO:0000313" key="4">
    <source>
        <dbReference type="Proteomes" id="UP000675880"/>
    </source>
</evidence>
<name>A0ABM8QZP5_9BACT</name>
<feature type="region of interest" description="Disordered" evidence="1">
    <location>
        <begin position="94"/>
        <end position="135"/>
    </location>
</feature>
<dbReference type="InterPro" id="IPR037522">
    <property type="entry name" value="HD_GYP_dom"/>
</dbReference>
<dbReference type="InterPro" id="IPR003607">
    <property type="entry name" value="HD/PDEase_dom"/>
</dbReference>
<dbReference type="EMBL" id="CAJNBJ010000002">
    <property type="protein sequence ID" value="CAE6725245.1"/>
    <property type="molecule type" value="Genomic_DNA"/>
</dbReference>
<reference evidence="3 4" key="1">
    <citation type="submission" date="2021-02" db="EMBL/GenBank/DDBJ databases">
        <authorList>
            <person name="Han P."/>
        </authorList>
    </citation>
    <scope>NUCLEOTIDE SEQUENCE [LARGE SCALE GENOMIC DNA]</scope>
    <source>
        <strain evidence="3">Candidatus Nitrospira sp. ZN2</strain>
    </source>
</reference>
<protein>
    <submittedName>
        <fullName evidence="3">HD-GYP domain-containing protein</fullName>
    </submittedName>
</protein>
<feature type="domain" description="HD-GYP" evidence="2">
    <location>
        <begin position="177"/>
        <end position="373"/>
    </location>
</feature>
<dbReference type="PROSITE" id="PS51832">
    <property type="entry name" value="HD_GYP"/>
    <property type="match status" value="1"/>
</dbReference>
<evidence type="ECO:0000259" key="2">
    <source>
        <dbReference type="PROSITE" id="PS51832"/>
    </source>
</evidence>
<dbReference type="InterPro" id="IPR021812">
    <property type="entry name" value="DUF3391"/>
</dbReference>
<evidence type="ECO:0000256" key="1">
    <source>
        <dbReference type="SAM" id="MobiDB-lite"/>
    </source>
</evidence>
<dbReference type="Pfam" id="PF13487">
    <property type="entry name" value="HD_5"/>
    <property type="match status" value="1"/>
</dbReference>
<evidence type="ECO:0000313" key="3">
    <source>
        <dbReference type="EMBL" id="CAE6725245.1"/>
    </source>
</evidence>